<dbReference type="EMBL" id="BFAD01000005">
    <property type="protein sequence ID" value="GBE82978.1"/>
    <property type="molecule type" value="Genomic_DNA"/>
</dbReference>
<name>A0A401GLD0_9APHY</name>
<evidence type="ECO:0000313" key="3">
    <source>
        <dbReference type="Proteomes" id="UP000287166"/>
    </source>
</evidence>
<protein>
    <submittedName>
        <fullName evidence="2">Uncharacterized protein</fullName>
    </submittedName>
</protein>
<keyword evidence="3" id="KW-1185">Reference proteome</keyword>
<feature type="compositionally biased region" description="Low complexity" evidence="1">
    <location>
        <begin position="9"/>
        <end position="18"/>
    </location>
</feature>
<organism evidence="2 3">
    <name type="scientific">Sparassis crispa</name>
    <dbReference type="NCBI Taxonomy" id="139825"/>
    <lineage>
        <taxon>Eukaryota</taxon>
        <taxon>Fungi</taxon>
        <taxon>Dikarya</taxon>
        <taxon>Basidiomycota</taxon>
        <taxon>Agaricomycotina</taxon>
        <taxon>Agaricomycetes</taxon>
        <taxon>Polyporales</taxon>
        <taxon>Sparassidaceae</taxon>
        <taxon>Sparassis</taxon>
    </lineage>
</organism>
<evidence type="ECO:0000256" key="1">
    <source>
        <dbReference type="SAM" id="MobiDB-lite"/>
    </source>
</evidence>
<dbReference type="OrthoDB" id="5544050at2759"/>
<dbReference type="RefSeq" id="XP_027613891.1">
    <property type="nucleotide sequence ID" value="XM_027758090.1"/>
</dbReference>
<feature type="compositionally biased region" description="Low complexity" evidence="1">
    <location>
        <begin position="90"/>
        <end position="99"/>
    </location>
</feature>
<sequence>MSSVSTPQSSSGYASPAPLSAPPPVVPVAQKPHSKAKPANVFSNDGSFLERFQHIKKDEEEKKKQEEMLAQKRGFDERFKKRGKRPLPDTASSTPTTETSAKKPKVDKPMTQYQKEVRNYAGRSLKDNGIGVRPLVK</sequence>
<dbReference type="InParanoid" id="A0A401GLD0"/>
<gene>
    <name evidence="2" type="ORF">SCP_0500210</name>
</gene>
<proteinExistence type="predicted"/>
<dbReference type="Proteomes" id="UP000287166">
    <property type="component" value="Unassembled WGS sequence"/>
</dbReference>
<reference evidence="2 3" key="1">
    <citation type="journal article" date="2018" name="Sci. Rep.">
        <title>Genome sequence of the cauliflower mushroom Sparassis crispa (Hanabiratake) and its association with beneficial usage.</title>
        <authorList>
            <person name="Kiyama R."/>
            <person name="Furutani Y."/>
            <person name="Kawaguchi K."/>
            <person name="Nakanishi T."/>
        </authorList>
    </citation>
    <scope>NUCLEOTIDE SEQUENCE [LARGE SCALE GENOMIC DNA]</scope>
</reference>
<evidence type="ECO:0000313" key="2">
    <source>
        <dbReference type="EMBL" id="GBE82978.1"/>
    </source>
</evidence>
<comment type="caution">
    <text evidence="2">The sequence shown here is derived from an EMBL/GenBank/DDBJ whole genome shotgun (WGS) entry which is preliminary data.</text>
</comment>
<dbReference type="AlphaFoldDB" id="A0A401GLD0"/>
<feature type="compositionally biased region" description="Basic and acidic residues" evidence="1">
    <location>
        <begin position="51"/>
        <end position="79"/>
    </location>
</feature>
<dbReference type="GeneID" id="38779895"/>
<accession>A0A401GLD0</accession>
<feature type="region of interest" description="Disordered" evidence="1">
    <location>
        <begin position="1"/>
        <end position="137"/>
    </location>
</feature>